<name>A0A7J9IKF3_9ROSI</name>
<dbReference type="EMBL" id="JABFAE010000001">
    <property type="protein sequence ID" value="MBA0822084.1"/>
    <property type="molecule type" value="Genomic_DNA"/>
</dbReference>
<sequence length="157" mass="18015">MEDELAGLNIEDGEETDALSLPIDPGVQKWGLDLDLGVKRFLFKFFNGMDVDRVVQGSPWTFNNHLLIIHCLKKDEDPLQAPLVFSPFWVKIHDLHPGFFSESIAIQLGPFIGKYLEYDSKQINRGLKGYLRIRVEIDVKNPLKRRKKITLSSSKFT</sequence>
<proteinExistence type="predicted"/>
<accession>A0A7J9IKF3</accession>
<dbReference type="InterPro" id="IPR025558">
    <property type="entry name" value="DUF4283"/>
</dbReference>
<feature type="domain" description="DUF4283" evidence="1">
    <location>
        <begin position="36"/>
        <end position="78"/>
    </location>
</feature>
<dbReference type="AlphaFoldDB" id="A0A7J9IKF3"/>
<evidence type="ECO:0000313" key="2">
    <source>
        <dbReference type="EMBL" id="MBA0822084.1"/>
    </source>
</evidence>
<evidence type="ECO:0000259" key="1">
    <source>
        <dbReference type="Pfam" id="PF14111"/>
    </source>
</evidence>
<dbReference type="Pfam" id="PF14111">
    <property type="entry name" value="DUF4283"/>
    <property type="match status" value="1"/>
</dbReference>
<dbReference type="PANTHER" id="PTHR31286">
    <property type="entry name" value="GLYCINE-RICH CELL WALL STRUCTURAL PROTEIN 1.8-LIKE"/>
    <property type="match status" value="1"/>
</dbReference>
<comment type="caution">
    <text evidence="2">The sequence shown here is derived from an EMBL/GenBank/DDBJ whole genome shotgun (WGS) entry which is preliminary data.</text>
</comment>
<gene>
    <name evidence="2" type="ORF">Goarm_018900</name>
</gene>
<organism evidence="2 3">
    <name type="scientific">Gossypium armourianum</name>
    <dbReference type="NCBI Taxonomy" id="34283"/>
    <lineage>
        <taxon>Eukaryota</taxon>
        <taxon>Viridiplantae</taxon>
        <taxon>Streptophyta</taxon>
        <taxon>Embryophyta</taxon>
        <taxon>Tracheophyta</taxon>
        <taxon>Spermatophyta</taxon>
        <taxon>Magnoliopsida</taxon>
        <taxon>eudicotyledons</taxon>
        <taxon>Gunneridae</taxon>
        <taxon>Pentapetalae</taxon>
        <taxon>rosids</taxon>
        <taxon>malvids</taxon>
        <taxon>Malvales</taxon>
        <taxon>Malvaceae</taxon>
        <taxon>Malvoideae</taxon>
        <taxon>Gossypium</taxon>
    </lineage>
</organism>
<dbReference type="PANTHER" id="PTHR31286:SF153">
    <property type="entry name" value="DUF4283 DOMAIN PROTEIN"/>
    <property type="match status" value="1"/>
</dbReference>
<keyword evidence="3" id="KW-1185">Reference proteome</keyword>
<reference evidence="2 3" key="1">
    <citation type="journal article" date="2019" name="Genome Biol. Evol.">
        <title>Insights into the evolution of the New World diploid cottons (Gossypium, subgenus Houzingenia) based on genome sequencing.</title>
        <authorList>
            <person name="Grover C.E."/>
            <person name="Arick M.A. 2nd"/>
            <person name="Thrash A."/>
            <person name="Conover J.L."/>
            <person name="Sanders W.S."/>
            <person name="Peterson D.G."/>
            <person name="Frelichowski J.E."/>
            <person name="Scheffler J.A."/>
            <person name="Scheffler B.E."/>
            <person name="Wendel J.F."/>
        </authorList>
    </citation>
    <scope>NUCLEOTIDE SEQUENCE [LARGE SCALE GENOMIC DNA]</scope>
    <source>
        <strain evidence="2">6</strain>
        <tissue evidence="2">Leaf</tissue>
    </source>
</reference>
<dbReference type="Proteomes" id="UP000593575">
    <property type="component" value="Unassembled WGS sequence"/>
</dbReference>
<evidence type="ECO:0000313" key="3">
    <source>
        <dbReference type="Proteomes" id="UP000593575"/>
    </source>
</evidence>
<protein>
    <recommendedName>
        <fullName evidence="1">DUF4283 domain-containing protein</fullName>
    </recommendedName>
</protein>
<dbReference type="InterPro" id="IPR040256">
    <property type="entry name" value="At4g02000-like"/>
</dbReference>